<comment type="caution">
    <text evidence="1">The sequence shown here is derived from an EMBL/GenBank/DDBJ whole genome shotgun (WGS) entry which is preliminary data.</text>
</comment>
<dbReference type="AlphaFoldDB" id="A0A7W8LMA7"/>
<evidence type="ECO:0000313" key="2">
    <source>
        <dbReference type="Proteomes" id="UP000518887"/>
    </source>
</evidence>
<reference evidence="1 2" key="1">
    <citation type="submission" date="2020-08" db="EMBL/GenBank/DDBJ databases">
        <title>Genomic Encyclopedia of Type Strains, Phase IV (KMG-IV): sequencing the most valuable type-strain genomes for metagenomic binning, comparative biology and taxonomic classification.</title>
        <authorList>
            <person name="Goeker M."/>
        </authorList>
    </citation>
    <scope>NUCLEOTIDE SEQUENCE [LARGE SCALE GENOMIC DNA]</scope>
    <source>
        <strain evidence="1 2">DSM 103462</strain>
    </source>
</reference>
<evidence type="ECO:0008006" key="3">
    <source>
        <dbReference type="Google" id="ProtNLM"/>
    </source>
</evidence>
<dbReference type="Proteomes" id="UP000518887">
    <property type="component" value="Unassembled WGS sequence"/>
</dbReference>
<proteinExistence type="predicted"/>
<sequence length="142" mass="16539">MKATGEKFVIIMDEYDVLVRENVDKKLFNQYLDLLNGLFKSDTVRPAIALAYLTGILPVIRDKIQSKLNNFEECQRWYDGYSQRNFEIYNPESVVKSIMRNDFASYWSKTSSYEVITDRISANFEGTKDYVVRMLSGESAMQ</sequence>
<gene>
    <name evidence="1" type="ORF">HNP76_001650</name>
</gene>
<keyword evidence="2" id="KW-1185">Reference proteome</keyword>
<dbReference type="RefSeq" id="WP_206173047.1">
    <property type="nucleotide sequence ID" value="NZ_CP031518.1"/>
</dbReference>
<accession>A0A7W8LMA7</accession>
<name>A0A7W8LMA7_9SPIR</name>
<dbReference type="PANTHER" id="PTHR34825:SF1">
    <property type="entry name" value="AAA-ATPASE-LIKE DOMAIN-CONTAINING PROTEIN"/>
    <property type="match status" value="1"/>
</dbReference>
<organism evidence="1 2">
    <name type="scientific">Treponema ruminis</name>
    <dbReference type="NCBI Taxonomy" id="744515"/>
    <lineage>
        <taxon>Bacteria</taxon>
        <taxon>Pseudomonadati</taxon>
        <taxon>Spirochaetota</taxon>
        <taxon>Spirochaetia</taxon>
        <taxon>Spirochaetales</taxon>
        <taxon>Treponemataceae</taxon>
        <taxon>Treponema</taxon>
    </lineage>
</organism>
<evidence type="ECO:0000313" key="1">
    <source>
        <dbReference type="EMBL" id="MBB5226277.1"/>
    </source>
</evidence>
<dbReference type="PANTHER" id="PTHR34825">
    <property type="entry name" value="CONSERVED PROTEIN, WITH A WEAK D-GALACTARATE DEHYDRATASE/ALTRONATE HYDROLASE DOMAIN"/>
    <property type="match status" value="1"/>
</dbReference>
<dbReference type="EMBL" id="JACHFQ010000005">
    <property type="protein sequence ID" value="MBB5226277.1"/>
    <property type="molecule type" value="Genomic_DNA"/>
</dbReference>
<protein>
    <recommendedName>
        <fullName evidence="3">AAA-ATPase-like domain-containing protein</fullName>
    </recommendedName>
</protein>